<comment type="similarity">
    <text evidence="1">Belongs to the prephenate/arogenate dehydrogenase family.</text>
</comment>
<evidence type="ECO:0000313" key="4">
    <source>
        <dbReference type="EMBL" id="ABU59054.1"/>
    </source>
</evidence>
<keyword evidence="2" id="KW-0560">Oxidoreductase</keyword>
<dbReference type="InterPro" id="IPR046826">
    <property type="entry name" value="PDH_N"/>
</dbReference>
<reference evidence="4 5" key="1">
    <citation type="submission" date="2007-08" db="EMBL/GenBank/DDBJ databases">
        <title>Complete sequence of Roseiflexus castenholzii DSM 13941.</title>
        <authorList>
            <consortium name="US DOE Joint Genome Institute"/>
            <person name="Copeland A."/>
            <person name="Lucas S."/>
            <person name="Lapidus A."/>
            <person name="Barry K."/>
            <person name="Glavina del Rio T."/>
            <person name="Dalin E."/>
            <person name="Tice H."/>
            <person name="Pitluck S."/>
            <person name="Thompson L.S."/>
            <person name="Brettin T."/>
            <person name="Bruce D."/>
            <person name="Detter J.C."/>
            <person name="Han C."/>
            <person name="Tapia R."/>
            <person name="Schmutz J."/>
            <person name="Larimer F."/>
            <person name="Land M."/>
            <person name="Hauser L."/>
            <person name="Kyrpides N."/>
            <person name="Mikhailova N."/>
            <person name="Bryant D.A."/>
            <person name="Hanada S."/>
            <person name="Tsukatani Y."/>
            <person name="Richardson P."/>
        </authorList>
    </citation>
    <scope>NUCLEOTIDE SEQUENCE [LARGE SCALE GENOMIC DNA]</scope>
    <source>
        <strain evidence="5">DSM 13941 / HLO8</strain>
    </source>
</reference>
<dbReference type="InterPro" id="IPR008927">
    <property type="entry name" value="6-PGluconate_DH-like_C_sf"/>
</dbReference>
<dbReference type="InterPro" id="IPR036291">
    <property type="entry name" value="NAD(P)-bd_dom_sf"/>
</dbReference>
<dbReference type="Pfam" id="PF20463">
    <property type="entry name" value="PDH_C"/>
    <property type="match status" value="1"/>
</dbReference>
<dbReference type="InterPro" id="IPR050812">
    <property type="entry name" value="Preph/Arog_dehydrog"/>
</dbReference>
<protein>
    <submittedName>
        <fullName evidence="4">Prephenate dehydrogenase</fullName>
    </submittedName>
</protein>
<dbReference type="GO" id="GO:0006571">
    <property type="term" value="P:tyrosine biosynthetic process"/>
    <property type="evidence" value="ECO:0007669"/>
    <property type="project" value="InterPro"/>
</dbReference>
<dbReference type="GO" id="GO:0004665">
    <property type="term" value="F:prephenate dehydrogenase (NADP+) activity"/>
    <property type="evidence" value="ECO:0007669"/>
    <property type="project" value="InterPro"/>
</dbReference>
<dbReference type="AlphaFoldDB" id="A7NNC1"/>
<proteinExistence type="inferred from homology"/>
<evidence type="ECO:0000259" key="3">
    <source>
        <dbReference type="PROSITE" id="PS51176"/>
    </source>
</evidence>
<organism evidence="4 5">
    <name type="scientific">Roseiflexus castenholzii (strain DSM 13941 / HLO8)</name>
    <dbReference type="NCBI Taxonomy" id="383372"/>
    <lineage>
        <taxon>Bacteria</taxon>
        <taxon>Bacillati</taxon>
        <taxon>Chloroflexota</taxon>
        <taxon>Chloroflexia</taxon>
        <taxon>Chloroflexales</taxon>
        <taxon>Roseiflexineae</taxon>
        <taxon>Roseiflexaceae</taxon>
        <taxon>Roseiflexus</taxon>
    </lineage>
</organism>
<dbReference type="STRING" id="383372.Rcas_2997"/>
<gene>
    <name evidence="4" type="ordered locus">Rcas_2997</name>
</gene>
<dbReference type="SUPFAM" id="SSF51735">
    <property type="entry name" value="NAD(P)-binding Rossmann-fold domains"/>
    <property type="match status" value="1"/>
</dbReference>
<evidence type="ECO:0000313" key="5">
    <source>
        <dbReference type="Proteomes" id="UP000000263"/>
    </source>
</evidence>
<feature type="domain" description="Prephenate/arogenate dehydrogenase" evidence="3">
    <location>
        <begin position="2"/>
        <end position="295"/>
    </location>
</feature>
<dbReference type="InterPro" id="IPR003099">
    <property type="entry name" value="Prephen_DH"/>
</dbReference>
<dbReference type="Proteomes" id="UP000000263">
    <property type="component" value="Chromosome"/>
</dbReference>
<dbReference type="HOGENOM" id="CLU_055968_0_1_0"/>
<dbReference type="eggNOG" id="COG0287">
    <property type="taxonomic scope" value="Bacteria"/>
</dbReference>
<dbReference type="RefSeq" id="WP_012121478.1">
    <property type="nucleotide sequence ID" value="NC_009767.1"/>
</dbReference>
<dbReference type="GO" id="GO:0008977">
    <property type="term" value="F:prephenate dehydrogenase (NAD+) activity"/>
    <property type="evidence" value="ECO:0007669"/>
    <property type="project" value="InterPro"/>
</dbReference>
<name>A7NNC1_ROSCS</name>
<dbReference type="OrthoDB" id="9802008at2"/>
<dbReference type="KEGG" id="rca:Rcas_2997"/>
<dbReference type="Gene3D" id="3.40.50.720">
    <property type="entry name" value="NAD(P)-binding Rossmann-like Domain"/>
    <property type="match status" value="1"/>
</dbReference>
<dbReference type="SUPFAM" id="SSF48179">
    <property type="entry name" value="6-phosphogluconate dehydrogenase C-terminal domain-like"/>
    <property type="match status" value="1"/>
</dbReference>
<keyword evidence="5" id="KW-1185">Reference proteome</keyword>
<dbReference type="Gene3D" id="1.10.3660.10">
    <property type="entry name" value="6-phosphogluconate dehydrogenase C-terminal like domain"/>
    <property type="match status" value="1"/>
</dbReference>
<dbReference type="FunFam" id="3.40.50.720:FF:000208">
    <property type="entry name" value="Prephenate dehydrogenase"/>
    <property type="match status" value="1"/>
</dbReference>
<dbReference type="PROSITE" id="PS51176">
    <property type="entry name" value="PDH_ADH"/>
    <property type="match status" value="1"/>
</dbReference>
<evidence type="ECO:0000256" key="2">
    <source>
        <dbReference type="ARBA" id="ARBA00023002"/>
    </source>
</evidence>
<dbReference type="PANTHER" id="PTHR21363">
    <property type="entry name" value="PREPHENATE DEHYDROGENASE"/>
    <property type="match status" value="1"/>
</dbReference>
<dbReference type="PANTHER" id="PTHR21363:SF0">
    <property type="entry name" value="PREPHENATE DEHYDROGENASE [NADP(+)]"/>
    <property type="match status" value="1"/>
</dbReference>
<sequence length="328" mass="35671">MIQIAIIGVGLIGASLGMALRSANERESPLGAITVTGFDTNARALSEARGRLAIDREARTLADAVRDAHLVIVAVPVQAIRAVFADLAPLLPAGATVTDVASTKTQVLAWARELLPTTVDFIGGHPMAGSEKSGPAAASPDLFRNAIYCLSPREHARETAVRLVEAMVEQIGAKLYYIDPVEHDAYVAGVSHLPFMLSTALMDVVSRSPGWREMAPLAATGFRDVTRLASGSAEMHRDICLTNREALARWLDDMAQRLAELRDQVAAGDGEALLAWFRHAQEAREQWLAARPNMRPGEQEFNEMIDMAYERPGLFGRWGSGPRQRKQP</sequence>
<dbReference type="EMBL" id="CP000804">
    <property type="protein sequence ID" value="ABU59054.1"/>
    <property type="molecule type" value="Genomic_DNA"/>
</dbReference>
<accession>A7NNC1</accession>
<dbReference type="Pfam" id="PF02153">
    <property type="entry name" value="PDH_N"/>
    <property type="match status" value="1"/>
</dbReference>
<evidence type="ECO:0000256" key="1">
    <source>
        <dbReference type="ARBA" id="ARBA00007964"/>
    </source>
</evidence>
<dbReference type="InterPro" id="IPR046825">
    <property type="entry name" value="PDH_C"/>
</dbReference>
<dbReference type="GO" id="GO:0070403">
    <property type="term" value="F:NAD+ binding"/>
    <property type="evidence" value="ECO:0007669"/>
    <property type="project" value="InterPro"/>
</dbReference>